<keyword evidence="3" id="KW-1185">Reference proteome</keyword>
<dbReference type="AlphaFoldDB" id="A0A1X7ADR7"/>
<dbReference type="Proteomes" id="UP000196573">
    <property type="component" value="Unassembled WGS sequence"/>
</dbReference>
<name>A0A1X7ADR7_9GAMM</name>
<evidence type="ECO:0000313" key="3">
    <source>
        <dbReference type="Proteomes" id="UP000196573"/>
    </source>
</evidence>
<accession>A0A1X7ADR7</accession>
<dbReference type="EMBL" id="FWPT01000001">
    <property type="protein sequence ID" value="SMA32581.1"/>
    <property type="molecule type" value="Genomic_DNA"/>
</dbReference>
<proteinExistence type="predicted"/>
<reference evidence="2 3" key="1">
    <citation type="submission" date="2017-03" db="EMBL/GenBank/DDBJ databases">
        <authorList>
            <person name="Afonso C.L."/>
            <person name="Miller P.J."/>
            <person name="Scott M.A."/>
            <person name="Spackman E."/>
            <person name="Goraichik I."/>
            <person name="Dimitrov K.M."/>
            <person name="Suarez D.L."/>
            <person name="Swayne D.E."/>
        </authorList>
    </citation>
    <scope>NUCLEOTIDE SEQUENCE [LARGE SCALE GENOMIC DNA]</scope>
    <source>
        <strain evidence="2">SB41UT1</strain>
    </source>
</reference>
<keyword evidence="1" id="KW-0732">Signal</keyword>
<gene>
    <name evidence="2" type="ORF">EHSB41UT_00165</name>
</gene>
<organism evidence="2 3">
    <name type="scientific">Parendozoicomonas haliclonae</name>
    <dbReference type="NCBI Taxonomy" id="1960125"/>
    <lineage>
        <taxon>Bacteria</taxon>
        <taxon>Pseudomonadati</taxon>
        <taxon>Pseudomonadota</taxon>
        <taxon>Gammaproteobacteria</taxon>
        <taxon>Oceanospirillales</taxon>
        <taxon>Endozoicomonadaceae</taxon>
        <taxon>Parendozoicomonas</taxon>
    </lineage>
</organism>
<sequence length="178" mass="19274">MLKSRDVVLAAGLVGALFGTAGISSAHAGNADTYEGTISIRNNTGTVFVVSGCSADKKDHNRCSLTTTPVILQPGDVKAIGDVNNTSHSATGKFTLNVQGISDHFYLKYALDKHVSESSFSIDDSELGYSAFVDTTLCDRSPNAQGTMKCCTYTKKHVHKLFWEYKYDCEIPITMSME</sequence>
<dbReference type="RefSeq" id="WP_087105954.1">
    <property type="nucleotide sequence ID" value="NZ_CBCSCN010000012.1"/>
</dbReference>
<evidence type="ECO:0000313" key="2">
    <source>
        <dbReference type="EMBL" id="SMA32581.1"/>
    </source>
</evidence>
<feature type="chain" id="PRO_5012982167" evidence="1">
    <location>
        <begin position="29"/>
        <end position="178"/>
    </location>
</feature>
<protein>
    <submittedName>
        <fullName evidence="2">Uncharacterized protein</fullName>
    </submittedName>
</protein>
<evidence type="ECO:0000256" key="1">
    <source>
        <dbReference type="SAM" id="SignalP"/>
    </source>
</evidence>
<feature type="signal peptide" evidence="1">
    <location>
        <begin position="1"/>
        <end position="28"/>
    </location>
</feature>